<dbReference type="InterPro" id="IPR024516">
    <property type="entry name" value="Mce_C"/>
</dbReference>
<protein>
    <submittedName>
        <fullName evidence="3">Phospholipid/cholesterol/gamma-HCH transport system substrate-binding protein</fullName>
    </submittedName>
</protein>
<evidence type="ECO:0000313" key="4">
    <source>
        <dbReference type="Proteomes" id="UP000181951"/>
    </source>
</evidence>
<evidence type="ECO:0000259" key="1">
    <source>
        <dbReference type="Pfam" id="PF02470"/>
    </source>
</evidence>
<dbReference type="Pfam" id="PF11887">
    <property type="entry name" value="Mce4_CUP1"/>
    <property type="match status" value="1"/>
</dbReference>
<reference evidence="3 4" key="1">
    <citation type="submission" date="2016-10" db="EMBL/GenBank/DDBJ databases">
        <authorList>
            <person name="de Groot N.N."/>
        </authorList>
    </citation>
    <scope>NUCLEOTIDE SEQUENCE [LARGE SCALE GENOMIC DNA]</scope>
    <source>
        <strain evidence="3 4">CGMCC 4.2026</strain>
    </source>
</reference>
<dbReference type="InterPro" id="IPR003399">
    <property type="entry name" value="Mce/MlaD"/>
</dbReference>
<dbReference type="InterPro" id="IPR005693">
    <property type="entry name" value="Mce"/>
</dbReference>
<dbReference type="PANTHER" id="PTHR33371:SF17">
    <property type="entry name" value="MCE-FAMILY PROTEIN MCE1B"/>
    <property type="match status" value="1"/>
</dbReference>
<gene>
    <name evidence="3" type="ORF">SAMN05216267_102177</name>
</gene>
<dbReference type="Proteomes" id="UP000181951">
    <property type="component" value="Unassembled WGS sequence"/>
</dbReference>
<proteinExistence type="predicted"/>
<dbReference type="STRING" id="310780.SAMN05216267_102177"/>
<feature type="domain" description="Mammalian cell entry C-terminal" evidence="2">
    <location>
        <begin position="123"/>
        <end position="302"/>
    </location>
</feature>
<organism evidence="3 4">
    <name type="scientific">Actinacidiphila rubida</name>
    <dbReference type="NCBI Taxonomy" id="310780"/>
    <lineage>
        <taxon>Bacteria</taxon>
        <taxon>Bacillati</taxon>
        <taxon>Actinomycetota</taxon>
        <taxon>Actinomycetes</taxon>
        <taxon>Kitasatosporales</taxon>
        <taxon>Streptomycetaceae</taxon>
        <taxon>Actinacidiphila</taxon>
    </lineage>
</organism>
<dbReference type="OrthoDB" id="338143at2"/>
<dbReference type="GO" id="GO:0051701">
    <property type="term" value="P:biological process involved in interaction with host"/>
    <property type="evidence" value="ECO:0007669"/>
    <property type="project" value="TreeGrafter"/>
</dbReference>
<sequence length="343" mass="36120">MKRRSLTGPIVKSLIFVLVTGLATAVLAISIAGASVGDTVGYNARFTDTTGLTSGDSIRIAGVRVGQVDSIKVVDRRYAQVHFSVQRSRALPASTNATIKYLNMVGQRYIDLTQGTGPVGGVLHPGATIPLQRTAPALDLTQLFNGFQPLFQGLSPKDVNQLAGEIVQVLQGEGGTVDGLVSSVGSLTTTLAAKDQVIGKVIDNLNSVLTTVNTRETGFNDLVATLQQLVSGFAQDREPIGQSITAISRLTTSTAGLLDAGRRPLKDSIAQLGRLSTNLADNSPQLEDFLKTTPQKFQAIGRTASYGSWLNLYLCQATVSGVSTFDGSKAPTGIAITEARCRS</sequence>
<accession>A0A1H8N8R9</accession>
<dbReference type="PANTHER" id="PTHR33371">
    <property type="entry name" value="INTERMEMBRANE PHOSPHOLIPID TRANSPORT SYSTEM BINDING PROTEIN MLAD-RELATED"/>
    <property type="match status" value="1"/>
</dbReference>
<evidence type="ECO:0000313" key="3">
    <source>
        <dbReference type="EMBL" id="SEO25936.1"/>
    </source>
</evidence>
<dbReference type="NCBIfam" id="TIGR00996">
    <property type="entry name" value="Mtu_fam_mce"/>
    <property type="match status" value="1"/>
</dbReference>
<dbReference type="RefSeq" id="WP_069464843.1">
    <property type="nucleotide sequence ID" value="NZ_FODD01000021.1"/>
</dbReference>
<name>A0A1H8N8R9_9ACTN</name>
<evidence type="ECO:0000259" key="2">
    <source>
        <dbReference type="Pfam" id="PF11887"/>
    </source>
</evidence>
<dbReference type="Pfam" id="PF02470">
    <property type="entry name" value="MlaD"/>
    <property type="match status" value="1"/>
</dbReference>
<keyword evidence="4" id="KW-1185">Reference proteome</keyword>
<dbReference type="GO" id="GO:0005576">
    <property type="term" value="C:extracellular region"/>
    <property type="evidence" value="ECO:0007669"/>
    <property type="project" value="TreeGrafter"/>
</dbReference>
<dbReference type="InterPro" id="IPR052336">
    <property type="entry name" value="MlaD_Phospholipid_Transporter"/>
</dbReference>
<dbReference type="AlphaFoldDB" id="A0A1H8N8R9"/>
<dbReference type="EMBL" id="FODD01000021">
    <property type="protein sequence ID" value="SEO25936.1"/>
    <property type="molecule type" value="Genomic_DNA"/>
</dbReference>
<feature type="domain" description="Mce/MlaD" evidence="1">
    <location>
        <begin position="39"/>
        <end position="115"/>
    </location>
</feature>